<dbReference type="GeneID" id="54994529"/>
<accession>A0A2Z4QG26</accession>
<reference evidence="1 2" key="1">
    <citation type="submission" date="2018-05" db="EMBL/GenBank/DDBJ databases">
        <title>The Complete Genome Sequence of Escherichia phage Eco_BIFF.</title>
        <authorList>
            <person name="Cooper L."/>
            <person name="Wade J.T."/>
            <person name="Lasek-Nesselquist E."/>
        </authorList>
    </citation>
    <scope>NUCLEOTIDE SEQUENCE [LARGE SCALE GENOMIC DNA]</scope>
</reference>
<dbReference type="Proteomes" id="UP000250449">
    <property type="component" value="Segment"/>
</dbReference>
<dbReference type="EMBL" id="MH285980">
    <property type="protein sequence ID" value="AWY08686.1"/>
    <property type="molecule type" value="Genomic_DNA"/>
</dbReference>
<sequence length="168" mass="19156">MLKLEDVKFPIKFISLGCGEITFASEDKGKWATDEVSQLKLDWFIARHNEVNKENSPNKDYHYIMSGDLGAKGMFDGWKIERSIFHFAKPEIKPMLQCTQIENMPLSATLKGVQLDDKSWLEITATPKAIEVHDDIVTLLLHYGGFKHKTVSGEISIKRGTLVRYEVK</sequence>
<dbReference type="KEGG" id="vg:54994529"/>
<evidence type="ECO:0000313" key="2">
    <source>
        <dbReference type="Proteomes" id="UP000250449"/>
    </source>
</evidence>
<dbReference type="RefSeq" id="YP_009803964.1">
    <property type="nucleotide sequence ID" value="NC_047996.1"/>
</dbReference>
<protein>
    <submittedName>
        <fullName evidence="1">Uncharacterized protein</fullName>
    </submittedName>
</protein>
<organism evidence="1 2">
    <name type="scientific">Escherichia phage Eco_BIFF</name>
    <dbReference type="NCBI Taxonomy" id="2175169"/>
    <lineage>
        <taxon>Viruses</taxon>
        <taxon>Duplodnaviria</taxon>
        <taxon>Heunggongvirae</taxon>
        <taxon>Uroviricota</taxon>
        <taxon>Caudoviricetes</taxon>
        <taxon>Drexlerviridae</taxon>
        <taxon>Tunavirinae</taxon>
        <taxon>Tunavirus</taxon>
        <taxon>Tunavirus BIFF</taxon>
    </lineage>
</organism>
<evidence type="ECO:0000313" key="1">
    <source>
        <dbReference type="EMBL" id="AWY08686.1"/>
    </source>
</evidence>
<proteinExistence type="predicted"/>
<name>A0A2Z4QG26_9CAUD</name>
<keyword evidence="2" id="KW-1185">Reference proteome</keyword>